<dbReference type="CDD" id="cd02165">
    <property type="entry name" value="NMNAT"/>
    <property type="match status" value="1"/>
</dbReference>
<evidence type="ECO:0000259" key="14">
    <source>
        <dbReference type="Pfam" id="PF01467"/>
    </source>
</evidence>
<dbReference type="EMBL" id="VUNS01000013">
    <property type="protein sequence ID" value="MST97868.1"/>
    <property type="molecule type" value="Genomic_DNA"/>
</dbReference>
<evidence type="ECO:0000256" key="7">
    <source>
        <dbReference type="ARBA" id="ARBA00022695"/>
    </source>
</evidence>
<dbReference type="EC" id="2.7.7.18" evidence="12"/>
<protein>
    <recommendedName>
        <fullName evidence="12 13">Multifunctional fusion protein</fullName>
    </recommendedName>
    <domain>
        <recommendedName>
            <fullName evidence="12">Probable nicotinate-nucleotide adenylyltransferase</fullName>
            <ecNumber evidence="12">2.7.7.18</ecNumber>
        </recommendedName>
        <alternativeName>
            <fullName evidence="12">Deamido-NAD(+) diphosphorylase</fullName>
        </alternativeName>
        <alternativeName>
            <fullName evidence="12">Deamido-NAD(+) pyrophosphorylase</fullName>
        </alternativeName>
        <alternativeName>
            <fullName evidence="12">Nicotinate mononucleotide adenylyltransferase</fullName>
            <shortName evidence="12">NaMN adenylyltransferase</shortName>
        </alternativeName>
    </domain>
    <domain>
        <recommendedName>
            <fullName evidence="13">Ribosomal silencing factor RsfS</fullName>
        </recommendedName>
    </domain>
</protein>
<dbReference type="PANTHER" id="PTHR39321">
    <property type="entry name" value="NICOTINATE-NUCLEOTIDE ADENYLYLTRANSFERASE-RELATED"/>
    <property type="match status" value="1"/>
</dbReference>
<dbReference type="GO" id="GO:0017148">
    <property type="term" value="P:negative regulation of translation"/>
    <property type="evidence" value="ECO:0007669"/>
    <property type="project" value="UniProtKB-UniRule"/>
</dbReference>
<dbReference type="GO" id="GO:0042256">
    <property type="term" value="P:cytosolic ribosome assembly"/>
    <property type="evidence" value="ECO:0007669"/>
    <property type="project" value="UniProtKB-UniRule"/>
</dbReference>
<keyword evidence="7 12" id="KW-0548">Nucleotidyltransferase</keyword>
<reference evidence="15 16" key="1">
    <citation type="submission" date="2019-08" db="EMBL/GenBank/DDBJ databases">
        <title>In-depth cultivation of the pig gut microbiome towards novel bacterial diversity and tailored functional studies.</title>
        <authorList>
            <person name="Wylensek D."/>
            <person name="Hitch T.C.A."/>
            <person name="Clavel T."/>
        </authorList>
    </citation>
    <scope>NUCLEOTIDE SEQUENCE [LARGE SCALE GENOMIC DNA]</scope>
    <source>
        <strain evidence="15 16">BBE-744-WT-12</strain>
    </source>
</reference>
<dbReference type="NCBIfam" id="TIGR00090">
    <property type="entry name" value="rsfS_iojap_ybeB"/>
    <property type="match status" value="1"/>
</dbReference>
<comment type="similarity">
    <text evidence="3 12">Belongs to the NadD family.</text>
</comment>
<dbReference type="UniPathway" id="UPA00253">
    <property type="reaction ID" value="UER00332"/>
</dbReference>
<keyword evidence="10 12" id="KW-0520">NAD</keyword>
<dbReference type="Gene3D" id="3.40.50.620">
    <property type="entry name" value="HUPs"/>
    <property type="match status" value="1"/>
</dbReference>
<keyword evidence="6 12" id="KW-0808">Transferase</keyword>
<evidence type="ECO:0000256" key="2">
    <source>
        <dbReference type="ARBA" id="ARBA00005019"/>
    </source>
</evidence>
<keyword evidence="13" id="KW-0678">Repressor</keyword>
<dbReference type="InterPro" id="IPR004821">
    <property type="entry name" value="Cyt_trans-like"/>
</dbReference>
<dbReference type="GO" id="GO:0090071">
    <property type="term" value="P:negative regulation of ribosome biogenesis"/>
    <property type="evidence" value="ECO:0007669"/>
    <property type="project" value="UniProtKB-UniRule"/>
</dbReference>
<organism evidence="15 16">
    <name type="scientific">Victivallis lenta</name>
    <dbReference type="NCBI Taxonomy" id="2606640"/>
    <lineage>
        <taxon>Bacteria</taxon>
        <taxon>Pseudomonadati</taxon>
        <taxon>Lentisphaerota</taxon>
        <taxon>Lentisphaeria</taxon>
        <taxon>Victivallales</taxon>
        <taxon>Victivallaceae</taxon>
        <taxon>Victivallis</taxon>
    </lineage>
</organism>
<evidence type="ECO:0000256" key="13">
    <source>
        <dbReference type="HAMAP-Rule" id="MF_01477"/>
    </source>
</evidence>
<comment type="function">
    <text evidence="13">Functions as a ribosomal silencing factor. Interacts with ribosomal protein uL14 (rplN), blocking formation of intersubunit bridge B8. Prevents association of the 30S and 50S ribosomal subunits and the formation of functional ribosomes, thus repressing translation.</text>
</comment>
<dbReference type="HAMAP" id="MF_00244">
    <property type="entry name" value="NaMN_adenylyltr"/>
    <property type="match status" value="1"/>
</dbReference>
<dbReference type="Proteomes" id="UP000435649">
    <property type="component" value="Unassembled WGS sequence"/>
</dbReference>
<dbReference type="Pfam" id="PF02410">
    <property type="entry name" value="RsfS"/>
    <property type="match status" value="1"/>
</dbReference>
<dbReference type="InterPro" id="IPR004394">
    <property type="entry name" value="Iojap/RsfS/C7orf30"/>
</dbReference>
<evidence type="ECO:0000313" key="16">
    <source>
        <dbReference type="Proteomes" id="UP000435649"/>
    </source>
</evidence>
<dbReference type="NCBIfam" id="TIGR00482">
    <property type="entry name" value="nicotinate (nicotinamide) nucleotide adenylyltransferase"/>
    <property type="match status" value="1"/>
</dbReference>
<dbReference type="InterPro" id="IPR014729">
    <property type="entry name" value="Rossmann-like_a/b/a_fold"/>
</dbReference>
<comment type="catalytic activity">
    <reaction evidence="11 12">
        <text>nicotinate beta-D-ribonucleotide + ATP + H(+) = deamido-NAD(+) + diphosphate</text>
        <dbReference type="Rhea" id="RHEA:22860"/>
        <dbReference type="ChEBI" id="CHEBI:15378"/>
        <dbReference type="ChEBI" id="CHEBI:30616"/>
        <dbReference type="ChEBI" id="CHEBI:33019"/>
        <dbReference type="ChEBI" id="CHEBI:57502"/>
        <dbReference type="ChEBI" id="CHEBI:58437"/>
        <dbReference type="EC" id="2.7.7.18"/>
    </reaction>
</comment>
<evidence type="ECO:0000256" key="6">
    <source>
        <dbReference type="ARBA" id="ARBA00022679"/>
    </source>
</evidence>
<comment type="function">
    <text evidence="1 12">Catalyzes the reversible adenylation of nicotinate mononucleotide (NaMN) to nicotinic acid adenine dinucleotide (NaAD).</text>
</comment>
<evidence type="ECO:0000256" key="12">
    <source>
        <dbReference type="HAMAP-Rule" id="MF_00244"/>
    </source>
</evidence>
<keyword evidence="16" id="KW-1185">Reference proteome</keyword>
<evidence type="ECO:0000256" key="3">
    <source>
        <dbReference type="ARBA" id="ARBA00009014"/>
    </source>
</evidence>
<dbReference type="Gene3D" id="3.30.460.10">
    <property type="entry name" value="Beta Polymerase, domain 2"/>
    <property type="match status" value="1"/>
</dbReference>
<keyword evidence="9 12" id="KW-0067">ATP-binding</keyword>
<evidence type="ECO:0000256" key="5">
    <source>
        <dbReference type="ARBA" id="ARBA00022642"/>
    </source>
</evidence>
<comment type="pathway">
    <text evidence="2 12">Cofactor biosynthesis; NAD(+) biosynthesis; deamido-NAD(+) from nicotinate D-ribonucleotide: step 1/1.</text>
</comment>
<evidence type="ECO:0000256" key="4">
    <source>
        <dbReference type="ARBA" id="ARBA00010574"/>
    </source>
</evidence>
<dbReference type="GO" id="GO:0005524">
    <property type="term" value="F:ATP binding"/>
    <property type="evidence" value="ECO:0007669"/>
    <property type="project" value="UniProtKB-KW"/>
</dbReference>
<dbReference type="PANTHER" id="PTHR39321:SF3">
    <property type="entry name" value="PHOSPHOPANTETHEINE ADENYLYLTRANSFERASE"/>
    <property type="match status" value="1"/>
</dbReference>
<evidence type="ECO:0000256" key="10">
    <source>
        <dbReference type="ARBA" id="ARBA00023027"/>
    </source>
</evidence>
<dbReference type="GO" id="GO:0005737">
    <property type="term" value="C:cytoplasm"/>
    <property type="evidence" value="ECO:0007669"/>
    <property type="project" value="UniProtKB-SubCell"/>
</dbReference>
<proteinExistence type="inferred from homology"/>
<comment type="subcellular location">
    <subcellularLocation>
        <location evidence="13">Cytoplasm</location>
    </subcellularLocation>
</comment>
<dbReference type="AlphaFoldDB" id="A0A844G5W2"/>
<comment type="caution">
    <text evidence="15">The sequence shown here is derived from an EMBL/GenBank/DDBJ whole genome shotgun (WGS) entry which is preliminary data.</text>
</comment>
<dbReference type="HAMAP" id="MF_01477">
    <property type="entry name" value="Iojap_RsfS"/>
    <property type="match status" value="1"/>
</dbReference>
<sequence length="337" mass="37546">MVPTAFYGGSFDPPHLGHLGIAKQALASGKTARVLFVPAFDPPHKSGGKRAPFADRLAMTRLLAEGQPGIEVSDIEGRLGLHPSYTFAVLSALEKERPGERLQLLIGGDSLLSLHEWAHASELAERYEILTYPRRGELPVAAELARFWPPQTVKKLLGGVLQGDFFEISSTKIRNDVAKMHRMRHINSGTTRRVEEYIRRNHLYGQEKPMTNEKKLTPAELADFCVKCVEEKLAENTVKIHVGPSSSVADYFVISTANSEPQLRALTGFLEREAREKLALRPLSESGESESGWILIDFGTVIVHIMTPEVRDRYNLEGLWGEKPSEEAVRTLAEHHP</sequence>
<keyword evidence="8 12" id="KW-0547">Nucleotide-binding</keyword>
<dbReference type="InterPro" id="IPR005248">
    <property type="entry name" value="NadD/NMNAT"/>
</dbReference>
<keyword evidence="13" id="KW-0963">Cytoplasm</keyword>
<evidence type="ECO:0000256" key="9">
    <source>
        <dbReference type="ARBA" id="ARBA00022840"/>
    </source>
</evidence>
<comment type="subunit">
    <text evidence="13">Interacts with ribosomal protein uL14 (rplN).</text>
</comment>
<evidence type="ECO:0000256" key="11">
    <source>
        <dbReference type="ARBA" id="ARBA00048721"/>
    </source>
</evidence>
<keyword evidence="13" id="KW-0810">Translation regulation</keyword>
<dbReference type="RefSeq" id="WP_106055327.1">
    <property type="nucleotide sequence ID" value="NZ_CALXOB010000043.1"/>
</dbReference>
<evidence type="ECO:0000256" key="8">
    <source>
        <dbReference type="ARBA" id="ARBA00022741"/>
    </source>
</evidence>
<evidence type="ECO:0000313" key="15">
    <source>
        <dbReference type="EMBL" id="MST97868.1"/>
    </source>
</evidence>
<dbReference type="SUPFAM" id="SSF52374">
    <property type="entry name" value="Nucleotidylyl transferase"/>
    <property type="match status" value="1"/>
</dbReference>
<accession>A0A844G5W2</accession>
<dbReference type="GO" id="GO:0009435">
    <property type="term" value="P:NAD+ biosynthetic process"/>
    <property type="evidence" value="ECO:0007669"/>
    <property type="project" value="UniProtKB-UniRule"/>
</dbReference>
<dbReference type="InterPro" id="IPR043519">
    <property type="entry name" value="NT_sf"/>
</dbReference>
<evidence type="ECO:0000256" key="1">
    <source>
        <dbReference type="ARBA" id="ARBA00002324"/>
    </source>
</evidence>
<keyword evidence="5 12" id="KW-0662">Pyridine nucleotide biosynthesis</keyword>
<dbReference type="NCBIfam" id="TIGR00125">
    <property type="entry name" value="cyt_tran_rel"/>
    <property type="match status" value="1"/>
</dbReference>
<gene>
    <name evidence="12 15" type="primary">nadD</name>
    <name evidence="13" type="synonym">rsfS</name>
    <name evidence="15" type="ORF">FYJ85_12555</name>
</gene>
<comment type="similarity">
    <text evidence="4 13">Belongs to the Iojap/RsfS family.</text>
</comment>
<dbReference type="GO" id="GO:0004515">
    <property type="term" value="F:nicotinate-nucleotide adenylyltransferase activity"/>
    <property type="evidence" value="ECO:0007669"/>
    <property type="project" value="UniProtKB-UniRule"/>
</dbReference>
<dbReference type="SUPFAM" id="SSF81301">
    <property type="entry name" value="Nucleotidyltransferase"/>
    <property type="match status" value="1"/>
</dbReference>
<feature type="domain" description="Cytidyltransferase-like" evidence="14">
    <location>
        <begin position="6"/>
        <end position="175"/>
    </location>
</feature>
<name>A0A844G5W2_9BACT</name>
<dbReference type="Pfam" id="PF01467">
    <property type="entry name" value="CTP_transf_like"/>
    <property type="match status" value="1"/>
</dbReference>